<reference evidence="1" key="1">
    <citation type="journal article" date="2020" name="Nature">
        <title>Giant virus diversity and host interactions through global metagenomics.</title>
        <authorList>
            <person name="Schulz F."/>
            <person name="Roux S."/>
            <person name="Paez-Espino D."/>
            <person name="Jungbluth S."/>
            <person name="Walsh D.A."/>
            <person name="Denef V.J."/>
            <person name="McMahon K.D."/>
            <person name="Konstantinidis K.T."/>
            <person name="Eloe-Fadrosh E.A."/>
            <person name="Kyrpides N.C."/>
            <person name="Woyke T."/>
        </authorList>
    </citation>
    <scope>NUCLEOTIDE SEQUENCE</scope>
    <source>
        <strain evidence="1">GVMAG-M-3300023184-51</strain>
    </source>
</reference>
<organism evidence="1">
    <name type="scientific">viral metagenome</name>
    <dbReference type="NCBI Taxonomy" id="1070528"/>
    <lineage>
        <taxon>unclassified sequences</taxon>
        <taxon>metagenomes</taxon>
        <taxon>organismal metagenomes</taxon>
    </lineage>
</organism>
<sequence length="192" mass="22967">MTDMLDLDYTFDDLDTSWLQEFEKLDNENKNYINEDLLFIKINYIYVNSKKEITNLYEEKHIFKTPNILLKEDLIGLIKRNSFVNQTKYSLLSILKYNINIEAKNLKTFFRMKNNIIGDAYLHSIKNITNIHFDKTISVFQDLNSLIIIFFEKDNTNGLITNMNNSTRRIYINHFKNNINKKTKRNLFKDIT</sequence>
<proteinExistence type="predicted"/>
<dbReference type="AlphaFoldDB" id="A0A6C0I7I5"/>
<accession>A0A6C0I7I5</accession>
<dbReference type="EMBL" id="MN740126">
    <property type="protein sequence ID" value="QHT88894.1"/>
    <property type="molecule type" value="Genomic_DNA"/>
</dbReference>
<name>A0A6C0I7I5_9ZZZZ</name>
<evidence type="ECO:0000313" key="1">
    <source>
        <dbReference type="EMBL" id="QHT88894.1"/>
    </source>
</evidence>
<protein>
    <submittedName>
        <fullName evidence="1">Uncharacterized protein</fullName>
    </submittedName>
</protein>